<organism evidence="1 2">
    <name type="scientific">Paramecium tetraurelia</name>
    <dbReference type="NCBI Taxonomy" id="5888"/>
    <lineage>
        <taxon>Eukaryota</taxon>
        <taxon>Sar</taxon>
        <taxon>Alveolata</taxon>
        <taxon>Ciliophora</taxon>
        <taxon>Intramacronucleata</taxon>
        <taxon>Oligohymenophorea</taxon>
        <taxon>Peniculida</taxon>
        <taxon>Parameciidae</taxon>
        <taxon>Paramecium</taxon>
    </lineage>
</organism>
<evidence type="ECO:0008006" key="3">
    <source>
        <dbReference type="Google" id="ProtNLM"/>
    </source>
</evidence>
<name>A0E8K8_PARTE</name>
<dbReference type="OrthoDB" id="305777at2759"/>
<keyword evidence="2" id="KW-1185">Reference proteome</keyword>
<evidence type="ECO:0000313" key="1">
    <source>
        <dbReference type="EMBL" id="CAK91625.1"/>
    </source>
</evidence>
<dbReference type="OMA" id="THFYHAS"/>
<dbReference type="AlphaFoldDB" id="A0E8K8"/>
<protein>
    <recommendedName>
        <fullName evidence="3">RAP domain-containing protein</fullName>
    </recommendedName>
</protein>
<dbReference type="RefSeq" id="XP_001459022.1">
    <property type="nucleotide sequence ID" value="XM_001458985.1"/>
</dbReference>
<dbReference type="EMBL" id="CT868664">
    <property type="protein sequence ID" value="CAK91625.1"/>
    <property type="molecule type" value="Genomic_DNA"/>
</dbReference>
<dbReference type="KEGG" id="ptm:GSPATT00024354001"/>
<evidence type="ECO:0000313" key="2">
    <source>
        <dbReference type="Proteomes" id="UP000000600"/>
    </source>
</evidence>
<dbReference type="InParanoid" id="A0E8K8"/>
<reference evidence="1 2" key="1">
    <citation type="journal article" date="2006" name="Nature">
        <title>Global trends of whole-genome duplications revealed by the ciliate Paramecium tetraurelia.</title>
        <authorList>
            <consortium name="Genoscope"/>
            <person name="Aury J.-M."/>
            <person name="Jaillon O."/>
            <person name="Duret L."/>
            <person name="Noel B."/>
            <person name="Jubin C."/>
            <person name="Porcel B.M."/>
            <person name="Segurens B."/>
            <person name="Daubin V."/>
            <person name="Anthouard V."/>
            <person name="Aiach N."/>
            <person name="Arnaiz O."/>
            <person name="Billaut A."/>
            <person name="Beisson J."/>
            <person name="Blanc I."/>
            <person name="Bouhouche K."/>
            <person name="Camara F."/>
            <person name="Duharcourt S."/>
            <person name="Guigo R."/>
            <person name="Gogendeau D."/>
            <person name="Katinka M."/>
            <person name="Keller A.-M."/>
            <person name="Kissmehl R."/>
            <person name="Klotz C."/>
            <person name="Koll F."/>
            <person name="Le Moue A."/>
            <person name="Lepere C."/>
            <person name="Malinsky S."/>
            <person name="Nowacki M."/>
            <person name="Nowak J.K."/>
            <person name="Plattner H."/>
            <person name="Poulain J."/>
            <person name="Ruiz F."/>
            <person name="Serrano V."/>
            <person name="Zagulski M."/>
            <person name="Dessen P."/>
            <person name="Betermier M."/>
            <person name="Weissenbach J."/>
            <person name="Scarpelli C."/>
            <person name="Schachter V."/>
            <person name="Sperling L."/>
            <person name="Meyer E."/>
            <person name="Cohen J."/>
            <person name="Wincker P."/>
        </authorList>
    </citation>
    <scope>NUCLEOTIDE SEQUENCE [LARGE SCALE GENOMIC DNA]</scope>
    <source>
        <strain evidence="1 2">Stock d4-2</strain>
    </source>
</reference>
<dbReference type="GeneID" id="5044807"/>
<dbReference type="Proteomes" id="UP000000600">
    <property type="component" value="Unassembled WGS sequence"/>
</dbReference>
<gene>
    <name evidence="1" type="ORF">GSPATT00024354001</name>
</gene>
<proteinExistence type="predicted"/>
<dbReference type="HOGENOM" id="CLU_417084_0_0_1"/>
<sequence length="658" mass="78997">MQKFRKLFCGFCNQTESISTFYELKNIMNPPTPENFQRLLLTVQQMIKSNPINWKFMHRIQLLEDQFNLGLDIPNLLSRLKDQTIDPYKQQFVIDIMQSYFRKDEELFKDLFNQLLRMDEILFTTQLKMLQTYYQYPEFFDQDKVLPKLIQNMIVQEDLESYDLVSALEVFSYSPSQLTEKNRQLLQDLKEKLNQQVIKIIPALGQRQYRELIINLRSKEYYNEELKQAVFQYFHDNKEILGQSTLLELLNLCNLNLYINDDLKYQILIQINFLKVNAVNESKLIKKIVLPSAEQEMMANLITLSGIQLDREYIDSHFIGSNSQKREQLIKLERKDGQISQIVQQILRYIDGQFNTYLNVIQTIQTFELLLPELLQPMIEELKRILTKQVVGPTDLLSLLNYFDSCNILFDEQDQKGMEQFQNYLNQDYFSYQKIDYLQRQFAYKRNQDKMRELLDQSYNSAWTLELCSRQVLLYEYFNIPLSQAFKDKFQSAIEDYVLKKRSQIEQIQFYKCIVQAKWEKNLKQEHMNFYNEGQIQSQRTRREQTKNLRLSSFLEQEITNDILQYMPKTFILQSNQYMNGMEIDIVITNQKGEKLYFQIHGQTHFYHASTIYNYKTLLETFYLEKLGKHRAINYYETEAVWKSQREKAVEKLLKCLM</sequence>
<accession>A0E8K8</accession>